<evidence type="ECO:0000259" key="1">
    <source>
        <dbReference type="Pfam" id="PF02492"/>
    </source>
</evidence>
<dbReference type="PANTHER" id="PTHR13748:SF62">
    <property type="entry name" value="COBW DOMAIN-CONTAINING PROTEIN"/>
    <property type="match status" value="1"/>
</dbReference>
<dbReference type="EMBL" id="DXEQ01000312">
    <property type="protein sequence ID" value="HIX73387.1"/>
    <property type="molecule type" value="Genomic_DNA"/>
</dbReference>
<dbReference type="Pfam" id="PF07683">
    <property type="entry name" value="CobW_C"/>
    <property type="match status" value="1"/>
</dbReference>
<feature type="domain" description="CobW/HypB/UreG nucleotide-binding" evidence="1">
    <location>
        <begin position="5"/>
        <end position="173"/>
    </location>
</feature>
<dbReference type="InterPro" id="IPR003495">
    <property type="entry name" value="CobW/HypB/UreG_nucleotide-bd"/>
</dbReference>
<reference evidence="3" key="1">
    <citation type="journal article" date="2021" name="PeerJ">
        <title>Extensive microbial diversity within the chicken gut microbiome revealed by metagenomics and culture.</title>
        <authorList>
            <person name="Gilroy R."/>
            <person name="Ravi A."/>
            <person name="Getino M."/>
            <person name="Pursley I."/>
            <person name="Horton D.L."/>
            <person name="Alikhan N.F."/>
            <person name="Baker D."/>
            <person name="Gharbi K."/>
            <person name="Hall N."/>
            <person name="Watson M."/>
            <person name="Adriaenssens E.M."/>
            <person name="Foster-Nyarko E."/>
            <person name="Jarju S."/>
            <person name="Secka A."/>
            <person name="Antonio M."/>
            <person name="Oren A."/>
            <person name="Chaudhuri R.R."/>
            <person name="La Ragione R."/>
            <person name="Hildebrand F."/>
            <person name="Pallen M.J."/>
        </authorList>
    </citation>
    <scope>NUCLEOTIDE SEQUENCE</scope>
    <source>
        <strain evidence="3">ChiSxjej3B15-1167</strain>
    </source>
</reference>
<dbReference type="InterPro" id="IPR027417">
    <property type="entry name" value="P-loop_NTPase"/>
</dbReference>
<dbReference type="GO" id="GO:0005737">
    <property type="term" value="C:cytoplasm"/>
    <property type="evidence" value="ECO:0007669"/>
    <property type="project" value="TreeGrafter"/>
</dbReference>
<reference evidence="3" key="2">
    <citation type="submission" date="2021-04" db="EMBL/GenBank/DDBJ databases">
        <authorList>
            <person name="Gilroy R."/>
        </authorList>
    </citation>
    <scope>NUCLEOTIDE SEQUENCE</scope>
    <source>
        <strain evidence="3">ChiSxjej3B15-1167</strain>
    </source>
</reference>
<name>A0A9D1X6F8_9FIRM</name>
<sequence>MIKVDLITGFLGAGKTTFIKKYAKHLMEQGLSIGILENDYGAVNVDMMLLQELQGTQCDLSMVAGGCDADCHRRRFKTKLIAMGMSGYDRVLIEPSGIFDVDEFYDVLYEEPLNRWYETGNVIAIVDGGLEDRLSSQSEFLLASQIAGAGTILLSKTGHCSREELDRTRRHLDQSLRAVRCDRSLKDVIMEKDWDSFTKEDWEQIASGGYVHASYVKKAIRMEDTYTTQYYLDIHLQEKRAASLIRQMMSDSSCGNIFRVKGFLKREDSGWLEINATPRQFRLEPIERGQEVLIVIGENLNKEQIDRYILEGER</sequence>
<dbReference type="SUPFAM" id="SSF52540">
    <property type="entry name" value="P-loop containing nucleoside triphosphate hydrolases"/>
    <property type="match status" value="1"/>
</dbReference>
<feature type="domain" description="CobW C-terminal" evidence="2">
    <location>
        <begin position="243"/>
        <end position="307"/>
    </location>
</feature>
<dbReference type="Proteomes" id="UP000886805">
    <property type="component" value="Unassembled WGS sequence"/>
</dbReference>
<organism evidence="3 4">
    <name type="scientific">Candidatus Anaerobutyricum stercoripullorum</name>
    <dbReference type="NCBI Taxonomy" id="2838456"/>
    <lineage>
        <taxon>Bacteria</taxon>
        <taxon>Bacillati</taxon>
        <taxon>Bacillota</taxon>
        <taxon>Clostridia</taxon>
        <taxon>Lachnospirales</taxon>
        <taxon>Lachnospiraceae</taxon>
        <taxon>Anaerobutyricum</taxon>
    </lineage>
</organism>
<dbReference type="InterPro" id="IPR051316">
    <property type="entry name" value="Zinc-reg_GTPase_activator"/>
</dbReference>
<dbReference type="Pfam" id="PF02492">
    <property type="entry name" value="cobW"/>
    <property type="match status" value="1"/>
</dbReference>
<evidence type="ECO:0000313" key="4">
    <source>
        <dbReference type="Proteomes" id="UP000886805"/>
    </source>
</evidence>
<evidence type="ECO:0000313" key="3">
    <source>
        <dbReference type="EMBL" id="HIX73387.1"/>
    </source>
</evidence>
<dbReference type="Gene3D" id="3.40.50.300">
    <property type="entry name" value="P-loop containing nucleotide triphosphate hydrolases"/>
    <property type="match status" value="1"/>
</dbReference>
<proteinExistence type="predicted"/>
<comment type="caution">
    <text evidence="3">The sequence shown here is derived from an EMBL/GenBank/DDBJ whole genome shotgun (WGS) entry which is preliminary data.</text>
</comment>
<evidence type="ECO:0000259" key="2">
    <source>
        <dbReference type="Pfam" id="PF07683"/>
    </source>
</evidence>
<gene>
    <name evidence="3" type="ORF">H9849_10245</name>
</gene>
<protein>
    <submittedName>
        <fullName evidence="3">GTP-binding protein</fullName>
    </submittedName>
</protein>
<dbReference type="AlphaFoldDB" id="A0A9D1X6F8"/>
<dbReference type="InterPro" id="IPR011629">
    <property type="entry name" value="CobW-like_C"/>
</dbReference>
<accession>A0A9D1X6F8</accession>
<dbReference type="PANTHER" id="PTHR13748">
    <property type="entry name" value="COBW-RELATED"/>
    <property type="match status" value="1"/>
</dbReference>